<dbReference type="HOGENOM" id="CLU_302413_0_0_2"/>
<evidence type="ECO:0000313" key="2">
    <source>
        <dbReference type="Proteomes" id="UP000033116"/>
    </source>
</evidence>
<proteinExistence type="predicted"/>
<evidence type="ECO:0000313" key="1">
    <source>
        <dbReference type="EMBL" id="AKB61965.1"/>
    </source>
</evidence>
<dbReference type="InterPro" id="IPR027417">
    <property type="entry name" value="P-loop_NTPase"/>
</dbReference>
<dbReference type="EMBL" id="CP009511">
    <property type="protein sequence ID" value="AKB61965.1"/>
    <property type="molecule type" value="Genomic_DNA"/>
</dbReference>
<name>A0A0E3R9G0_METMZ</name>
<reference evidence="1 2" key="1">
    <citation type="submission" date="2014-07" db="EMBL/GenBank/DDBJ databases">
        <title>Methanogenic archaea and the global carbon cycle.</title>
        <authorList>
            <person name="Henriksen J.R."/>
            <person name="Luke J."/>
            <person name="Reinhart S."/>
            <person name="Benedict M.N."/>
            <person name="Youngblut N.D."/>
            <person name="Metcalf M.E."/>
            <person name="Whitaker R.J."/>
            <person name="Metcalf W.W."/>
        </authorList>
    </citation>
    <scope>NUCLEOTIDE SEQUENCE [LARGE SCALE GENOMIC DNA]</scope>
    <source>
        <strain evidence="1 2">SarPi</strain>
    </source>
</reference>
<dbReference type="AlphaFoldDB" id="A0A0E3R9G0"/>
<dbReference type="GeneID" id="24865223"/>
<sequence>MSATNSSNDSISDIRLQKALDVINSNHKVIQLHKTTRAGATTSLCLASIFKNKKFLIVTPTNKIIKDTILGNVKRLSTKENLNIIHIPSNFECLIIKSQIEENEDLENLPYLPLPKICGDGCEYFEKCPVTKILRDDEFDGIAVTYHKLAAIMKKASLYPESNASEILEKIYRDDVVILDEAHFLAYMLIVALDMSSEHDYNYAWNLFRKINKKREFKNLRKLVLNYIQIIKNNDLLEVEQSLNTYTNDNSYNTYSKHQARNITNSKKDLALMDARKSKFYLNYETGKYELSEMEVGEKSGEIIQELIELIECHNDLKVTIEEILSIVSMLNIIRADELTLHAQKTGNKDNRPIKTEICALDKEFFSSISDFLKIKSHDKNSKIILTSATFPDYDYTEFFKHGTKIHKWNFGDPLRTNDKMVIFCDSKSYSAFGKNSTYNCRKEIKERCEQIMDIHDSKNCLIICKNKKEYNYWKDYFKIIGYDPQVTYYRAPEVMGVDSSKRICILIGLGHIPAHSCDPIRDSAEKAQIAREEKMQIDVLQALSRAKDPNGKEISIVFALGCVERDIIALVSWGIGRKIEIIDAEVQGKSREVNVYINAEEIPKPTVVRTKNWNETLIKSILSKNYLKSKPIILPYITHYYGSLTKNEFKINLKCFLLDLIFDNSEVSTRTIVKHNTFSEKDMPLTDKLLSQHINGEKNVYFRFLMPGSKVNCIMFETNSEYDISHLKLYFDNSKFPCVIEKIDSLYRLWMFVKEAPAKVARSFGETILKDIGFKLKGENKPVELYPKKTTINLHYKSSDELVKMPFGKDSKILVNCEFVDELTQELNIGIVDITDK</sequence>
<organism evidence="1 2">
    <name type="scientific">Methanosarcina mazei SarPi</name>
    <dbReference type="NCBI Taxonomy" id="1434115"/>
    <lineage>
        <taxon>Archaea</taxon>
        <taxon>Methanobacteriati</taxon>
        <taxon>Methanobacteriota</taxon>
        <taxon>Stenosarchaea group</taxon>
        <taxon>Methanomicrobia</taxon>
        <taxon>Methanosarcinales</taxon>
        <taxon>Methanosarcinaceae</taxon>
        <taxon>Methanosarcina</taxon>
    </lineage>
</organism>
<dbReference type="Proteomes" id="UP000033116">
    <property type="component" value="Chromosome"/>
</dbReference>
<dbReference type="RefSeq" id="WP_048043516.1">
    <property type="nucleotide sequence ID" value="NZ_CP009511.1"/>
</dbReference>
<protein>
    <submittedName>
        <fullName evidence="1">Uncharacterized protein</fullName>
    </submittedName>
</protein>
<dbReference type="SUPFAM" id="SSF52540">
    <property type="entry name" value="P-loop containing nucleoside triphosphate hydrolases"/>
    <property type="match status" value="1"/>
</dbReference>
<gene>
    <name evidence="1" type="ORF">MSMAP_1980</name>
</gene>
<accession>A0A0E3R9G0</accession>
<dbReference type="PATRIC" id="fig|1434115.4.peg.2540"/>